<reference evidence="1 2" key="1">
    <citation type="submission" date="2013-02" db="EMBL/GenBank/DDBJ databases">
        <title>The Genome Sequence of Acinetobacter gerneri CIP 107464.</title>
        <authorList>
            <consortium name="The Broad Institute Genome Sequencing Platform"/>
            <consortium name="The Broad Institute Genome Sequencing Center for Infectious Disease"/>
            <person name="Cerqueira G."/>
            <person name="Feldgarden M."/>
            <person name="Courvalin P."/>
            <person name="Perichon B."/>
            <person name="Grillot-Courvalin C."/>
            <person name="Clermont D."/>
            <person name="Rocha E."/>
            <person name="Yoon E.-J."/>
            <person name="Nemec A."/>
            <person name="Walker B."/>
            <person name="Young S.K."/>
            <person name="Zeng Q."/>
            <person name="Gargeya S."/>
            <person name="Fitzgerald M."/>
            <person name="Haas B."/>
            <person name="Abouelleil A."/>
            <person name="Alvarado L."/>
            <person name="Arachchi H.M."/>
            <person name="Berlin A.M."/>
            <person name="Chapman S.B."/>
            <person name="Dewar J."/>
            <person name="Goldberg J."/>
            <person name="Griggs A."/>
            <person name="Gujja S."/>
            <person name="Hansen M."/>
            <person name="Howarth C."/>
            <person name="Imamovic A."/>
            <person name="Larimer J."/>
            <person name="McCowan C."/>
            <person name="Murphy C."/>
            <person name="Neiman D."/>
            <person name="Pearson M."/>
            <person name="Priest M."/>
            <person name="Roberts A."/>
            <person name="Saif S."/>
            <person name="Shea T."/>
            <person name="Sisk P."/>
            <person name="Sykes S."/>
            <person name="Wortman J."/>
            <person name="Nusbaum C."/>
            <person name="Birren B."/>
        </authorList>
    </citation>
    <scope>NUCLEOTIDE SEQUENCE [LARGE SCALE GENOMIC DNA]</scope>
    <source>
        <strain evidence="1 2">CIP 107464</strain>
    </source>
</reference>
<evidence type="ECO:0008006" key="3">
    <source>
        <dbReference type="Google" id="ProtNLM"/>
    </source>
</evidence>
<dbReference type="GeneID" id="84211929"/>
<organism evidence="1 2">
    <name type="scientific">Acinetobacter gerneri DSM 14967 = CIP 107464 = MTCC 9824</name>
    <dbReference type="NCBI Taxonomy" id="1120926"/>
    <lineage>
        <taxon>Bacteria</taxon>
        <taxon>Pseudomonadati</taxon>
        <taxon>Pseudomonadota</taxon>
        <taxon>Gammaproteobacteria</taxon>
        <taxon>Moraxellales</taxon>
        <taxon>Moraxellaceae</taxon>
        <taxon>Acinetobacter</taxon>
    </lineage>
</organism>
<dbReference type="HOGENOM" id="CLU_200923_2_0_6"/>
<protein>
    <recommendedName>
        <fullName evidence="3">Arc-like DNA binding domain-containing protein</fullName>
    </recommendedName>
</protein>
<dbReference type="RefSeq" id="WP_004859300.1">
    <property type="nucleotide sequence ID" value="NZ_ASYY01000054.1"/>
</dbReference>
<dbReference type="Proteomes" id="UP000013117">
    <property type="component" value="Unassembled WGS sequence"/>
</dbReference>
<name>N8ZSZ1_9GAMM</name>
<comment type="caution">
    <text evidence="1">The sequence shown here is derived from an EMBL/GenBank/DDBJ whole genome shotgun (WGS) entry which is preliminary data.</text>
</comment>
<gene>
    <name evidence="1" type="ORF">F960_01298</name>
</gene>
<sequence>MKNQIVYVKGRLESDLHKELKGIADSEKRSMVFLLNEAVKLLIEKHKSAKA</sequence>
<keyword evidence="2" id="KW-1185">Reference proteome</keyword>
<accession>N8ZSZ1</accession>
<evidence type="ECO:0000313" key="2">
    <source>
        <dbReference type="Proteomes" id="UP000013117"/>
    </source>
</evidence>
<dbReference type="EMBL" id="APPN01000054">
    <property type="protein sequence ID" value="ENV34560.1"/>
    <property type="molecule type" value="Genomic_DNA"/>
</dbReference>
<proteinExistence type="predicted"/>
<dbReference type="STRING" id="202952.GCA_000747725_00412"/>
<dbReference type="eggNOG" id="ENOG5031RV7">
    <property type="taxonomic scope" value="Bacteria"/>
</dbReference>
<dbReference type="AlphaFoldDB" id="N8ZSZ1"/>
<dbReference type="PATRIC" id="fig|1120926.3.peg.1249"/>
<evidence type="ECO:0000313" key="1">
    <source>
        <dbReference type="EMBL" id="ENV34560.1"/>
    </source>
</evidence>